<dbReference type="PANTHER" id="PTHR42884">
    <property type="entry name" value="PROPROTEIN CONVERTASE SUBTILISIN/KEXIN-RELATED"/>
    <property type="match status" value="1"/>
</dbReference>
<evidence type="ECO:0000259" key="5">
    <source>
        <dbReference type="Pfam" id="PF00082"/>
    </source>
</evidence>
<dbReference type="OrthoDB" id="300641at2759"/>
<proteinExistence type="inferred from homology"/>
<dbReference type="Proteomes" id="UP000596742">
    <property type="component" value="Unassembled WGS sequence"/>
</dbReference>
<feature type="domain" description="Peptidase S8/S53" evidence="5">
    <location>
        <begin position="77"/>
        <end position="184"/>
    </location>
</feature>
<dbReference type="PROSITE" id="PS51892">
    <property type="entry name" value="SUBTILASE"/>
    <property type="match status" value="1"/>
</dbReference>
<dbReference type="PRINTS" id="PR00723">
    <property type="entry name" value="SUBTILISIN"/>
</dbReference>
<reference evidence="6" key="1">
    <citation type="submission" date="2018-11" db="EMBL/GenBank/DDBJ databases">
        <authorList>
            <person name="Alioto T."/>
            <person name="Alioto T."/>
        </authorList>
    </citation>
    <scope>NUCLEOTIDE SEQUENCE</scope>
</reference>
<evidence type="ECO:0000313" key="7">
    <source>
        <dbReference type="Proteomes" id="UP000596742"/>
    </source>
</evidence>
<keyword evidence="3" id="KW-0720">Serine protease</keyword>
<dbReference type="GO" id="GO:0004252">
    <property type="term" value="F:serine-type endopeptidase activity"/>
    <property type="evidence" value="ECO:0007669"/>
    <property type="project" value="InterPro"/>
</dbReference>
<evidence type="ECO:0000256" key="2">
    <source>
        <dbReference type="ARBA" id="ARBA00022801"/>
    </source>
</evidence>
<name>A0A8B6FP20_MYTGA</name>
<evidence type="ECO:0000256" key="1">
    <source>
        <dbReference type="ARBA" id="ARBA00022670"/>
    </source>
</evidence>
<dbReference type="InterPro" id="IPR022398">
    <property type="entry name" value="Peptidase_S8_His-AS"/>
</dbReference>
<comment type="similarity">
    <text evidence="4">Belongs to the peptidase S8 family.</text>
</comment>
<accession>A0A8B6FP20</accession>
<dbReference type="GO" id="GO:0005802">
    <property type="term" value="C:trans-Golgi network"/>
    <property type="evidence" value="ECO:0007669"/>
    <property type="project" value="TreeGrafter"/>
</dbReference>
<evidence type="ECO:0000256" key="3">
    <source>
        <dbReference type="ARBA" id="ARBA00022825"/>
    </source>
</evidence>
<dbReference type="AlphaFoldDB" id="A0A8B6FP20"/>
<protein>
    <recommendedName>
        <fullName evidence="5">Peptidase S8/S53 domain-containing protein</fullName>
    </recommendedName>
</protein>
<dbReference type="InterPro" id="IPR000209">
    <property type="entry name" value="Peptidase_S8/S53_dom"/>
</dbReference>
<organism evidence="6 7">
    <name type="scientific">Mytilus galloprovincialis</name>
    <name type="common">Mediterranean mussel</name>
    <dbReference type="NCBI Taxonomy" id="29158"/>
    <lineage>
        <taxon>Eukaryota</taxon>
        <taxon>Metazoa</taxon>
        <taxon>Spiralia</taxon>
        <taxon>Lophotrochozoa</taxon>
        <taxon>Mollusca</taxon>
        <taxon>Bivalvia</taxon>
        <taxon>Autobranchia</taxon>
        <taxon>Pteriomorphia</taxon>
        <taxon>Mytilida</taxon>
        <taxon>Mytiloidea</taxon>
        <taxon>Mytilidae</taxon>
        <taxon>Mytilinae</taxon>
        <taxon>Mytilus</taxon>
    </lineage>
</organism>
<keyword evidence="2" id="KW-0378">Hydrolase</keyword>
<keyword evidence="7" id="KW-1185">Reference proteome</keyword>
<feature type="non-terminal residue" evidence="6">
    <location>
        <position position="185"/>
    </location>
</feature>
<dbReference type="SUPFAM" id="SSF52743">
    <property type="entry name" value="Subtilisin-like"/>
    <property type="match status" value="1"/>
</dbReference>
<dbReference type="GO" id="GO:0016485">
    <property type="term" value="P:protein processing"/>
    <property type="evidence" value="ECO:0007669"/>
    <property type="project" value="TreeGrafter"/>
</dbReference>
<dbReference type="Pfam" id="PF00082">
    <property type="entry name" value="Peptidase_S8"/>
    <property type="match status" value="1"/>
</dbReference>
<dbReference type="Gene3D" id="3.40.50.200">
    <property type="entry name" value="Peptidase S8/S53 domain"/>
    <property type="match status" value="1"/>
</dbReference>
<dbReference type="PANTHER" id="PTHR42884:SF14">
    <property type="entry name" value="NEUROENDOCRINE CONVERTASE 1"/>
    <property type="match status" value="1"/>
</dbReference>
<gene>
    <name evidence="6" type="ORF">MGAL_10B049572</name>
</gene>
<sequence length="185" mass="21219">MALILDKILFFLSTMKCTQFIGVVFIWVSKFLWFTECATCSIGIDDPELNRLWYLKNNWRNGYDMNVLPAWRSCVNGSGVTVGVVDKGVQDHTDLNINRNLDYGKRQSVTYWADQLILEQNRQNQQRLRYGYNRQPQQRWNSAYNIIQRRKQESLKHGTRVAGIVAAKQNGLGIVGIAFGAEIAG</sequence>
<comment type="caution">
    <text evidence="6">The sequence shown here is derived from an EMBL/GenBank/DDBJ whole genome shotgun (WGS) entry which is preliminary data.</text>
</comment>
<evidence type="ECO:0000313" key="6">
    <source>
        <dbReference type="EMBL" id="VDI52557.1"/>
    </source>
</evidence>
<dbReference type="GO" id="GO:0000139">
    <property type="term" value="C:Golgi membrane"/>
    <property type="evidence" value="ECO:0007669"/>
    <property type="project" value="TreeGrafter"/>
</dbReference>
<dbReference type="EMBL" id="UYJE01007192">
    <property type="protein sequence ID" value="VDI52557.1"/>
    <property type="molecule type" value="Genomic_DNA"/>
</dbReference>
<dbReference type="InterPro" id="IPR036852">
    <property type="entry name" value="Peptidase_S8/S53_dom_sf"/>
</dbReference>
<dbReference type="InterPro" id="IPR015500">
    <property type="entry name" value="Peptidase_S8_subtilisin-rel"/>
</dbReference>
<evidence type="ECO:0000256" key="4">
    <source>
        <dbReference type="PROSITE-ProRule" id="PRU01240"/>
    </source>
</evidence>
<dbReference type="PROSITE" id="PS00137">
    <property type="entry name" value="SUBTILASE_HIS"/>
    <property type="match status" value="1"/>
</dbReference>
<comment type="caution">
    <text evidence="4">Lacks conserved residue(s) required for the propagation of feature annotation.</text>
</comment>
<keyword evidence="1" id="KW-0645">Protease</keyword>